<dbReference type="EMBL" id="JAPNTZ010000004">
    <property type="protein sequence ID" value="MCY1138933.1"/>
    <property type="molecule type" value="Genomic_DNA"/>
</dbReference>
<feature type="region of interest" description="Disordered" evidence="1">
    <location>
        <begin position="258"/>
        <end position="278"/>
    </location>
</feature>
<comment type="caution">
    <text evidence="2">The sequence shown here is derived from an EMBL/GenBank/DDBJ whole genome shotgun (WGS) entry which is preliminary data.</text>
</comment>
<dbReference type="InterPro" id="IPR036388">
    <property type="entry name" value="WH-like_DNA-bd_sf"/>
</dbReference>
<organism evidence="2 3">
    <name type="scientific">Paractinoplanes pyxinae</name>
    <dbReference type="NCBI Taxonomy" id="2997416"/>
    <lineage>
        <taxon>Bacteria</taxon>
        <taxon>Bacillati</taxon>
        <taxon>Actinomycetota</taxon>
        <taxon>Actinomycetes</taxon>
        <taxon>Micromonosporales</taxon>
        <taxon>Micromonosporaceae</taxon>
        <taxon>Paractinoplanes</taxon>
    </lineage>
</organism>
<evidence type="ECO:0000256" key="1">
    <source>
        <dbReference type="SAM" id="MobiDB-lite"/>
    </source>
</evidence>
<evidence type="ECO:0000313" key="3">
    <source>
        <dbReference type="Proteomes" id="UP001151002"/>
    </source>
</evidence>
<keyword evidence="3" id="KW-1185">Reference proteome</keyword>
<dbReference type="Proteomes" id="UP001151002">
    <property type="component" value="Unassembled WGS sequence"/>
</dbReference>
<reference evidence="2" key="1">
    <citation type="submission" date="2022-11" db="EMBL/GenBank/DDBJ databases">
        <authorList>
            <person name="Somphong A."/>
            <person name="Phongsopitanun W."/>
        </authorList>
    </citation>
    <scope>NUCLEOTIDE SEQUENCE</scope>
    <source>
        <strain evidence="2">Pm04-4</strain>
    </source>
</reference>
<sequence>MAYQSRADRIASVAALDDPTSRAVFDYVAGRPDAVTRDAAAEALGVSRRIAAAHLDKLAAQGLLTIEFRRLHDRRGPGAGRPAKLYARTPDELLVSVPDRRYELAATLLAAAVTEAMTTGAEIGDVAPRIAYETGHQLARRELIDHRPSDRDAAGHGSAGREAAEPEGPEASGPVGDDASAVTLELLTRAGYEPRRTEVGLVLSNCPFHRLARSYTELVCGLNLHLLHGLTDAAEAPYRAVLDPAPERCCVRLENAERGGDGRQVSSRGFSVEGSSRR</sequence>
<proteinExistence type="predicted"/>
<feature type="compositionally biased region" description="Basic and acidic residues" evidence="1">
    <location>
        <begin position="145"/>
        <end position="154"/>
    </location>
</feature>
<name>A0ABT4AXG6_9ACTN</name>
<dbReference type="InterPro" id="IPR036390">
    <property type="entry name" value="WH_DNA-bd_sf"/>
</dbReference>
<protein>
    <submittedName>
        <fullName evidence="2">Transcriptional regulator</fullName>
    </submittedName>
</protein>
<accession>A0ABT4AXG6</accession>
<dbReference type="SUPFAM" id="SSF46785">
    <property type="entry name" value="Winged helix' DNA-binding domain"/>
    <property type="match status" value="1"/>
</dbReference>
<evidence type="ECO:0000313" key="2">
    <source>
        <dbReference type="EMBL" id="MCY1138933.1"/>
    </source>
</evidence>
<feature type="region of interest" description="Disordered" evidence="1">
    <location>
        <begin position="145"/>
        <end position="177"/>
    </location>
</feature>
<dbReference type="Gene3D" id="1.10.10.10">
    <property type="entry name" value="Winged helix-like DNA-binding domain superfamily/Winged helix DNA-binding domain"/>
    <property type="match status" value="1"/>
</dbReference>
<gene>
    <name evidence="2" type="ORF">OWR29_13070</name>
</gene>
<dbReference type="RefSeq" id="WP_267562982.1">
    <property type="nucleotide sequence ID" value="NZ_JAPNTZ010000004.1"/>
</dbReference>